<feature type="region of interest" description="Disordered" evidence="6">
    <location>
        <begin position="506"/>
        <end position="544"/>
    </location>
</feature>
<evidence type="ECO:0000256" key="1">
    <source>
        <dbReference type="ARBA" id="ARBA00008857"/>
    </source>
</evidence>
<dbReference type="AlphaFoldDB" id="A0A936Z2N1"/>
<evidence type="ECO:0000313" key="9">
    <source>
        <dbReference type="EMBL" id="MBL0392756.1"/>
    </source>
</evidence>
<dbReference type="PROSITE" id="PS51900">
    <property type="entry name" value="CB"/>
    <property type="match status" value="1"/>
</dbReference>
<dbReference type="CDD" id="cd00796">
    <property type="entry name" value="INT_Rci_Hp1_C"/>
    <property type="match status" value="1"/>
</dbReference>
<dbReference type="Pfam" id="PF00589">
    <property type="entry name" value="Phage_integrase"/>
    <property type="match status" value="1"/>
</dbReference>
<keyword evidence="10" id="KW-1185">Reference proteome</keyword>
<dbReference type="Proteomes" id="UP000599109">
    <property type="component" value="Unassembled WGS sequence"/>
</dbReference>
<dbReference type="InterPro" id="IPR010998">
    <property type="entry name" value="Integrase_recombinase_N"/>
</dbReference>
<dbReference type="Gene3D" id="1.10.150.130">
    <property type="match status" value="1"/>
</dbReference>
<evidence type="ECO:0000259" key="8">
    <source>
        <dbReference type="PROSITE" id="PS51900"/>
    </source>
</evidence>
<keyword evidence="4" id="KW-0233">DNA recombination</keyword>
<dbReference type="RefSeq" id="WP_201675361.1">
    <property type="nucleotide sequence ID" value="NZ_JAEQNE010000003.1"/>
</dbReference>
<comment type="similarity">
    <text evidence="1">Belongs to the 'phage' integrase family.</text>
</comment>
<dbReference type="InterPro" id="IPR050090">
    <property type="entry name" value="Tyrosine_recombinase_XerCD"/>
</dbReference>
<dbReference type="PANTHER" id="PTHR30349">
    <property type="entry name" value="PHAGE INTEGRASE-RELATED"/>
    <property type="match status" value="1"/>
</dbReference>
<dbReference type="SUPFAM" id="SSF56349">
    <property type="entry name" value="DNA breaking-rejoining enzymes"/>
    <property type="match status" value="1"/>
</dbReference>
<name>A0A936Z2N1_9BURK</name>
<feature type="compositionally biased region" description="Polar residues" evidence="6">
    <location>
        <begin position="535"/>
        <end position="544"/>
    </location>
</feature>
<dbReference type="InterPro" id="IPR044068">
    <property type="entry name" value="CB"/>
</dbReference>
<dbReference type="Gene3D" id="1.10.443.10">
    <property type="entry name" value="Intergrase catalytic core"/>
    <property type="match status" value="1"/>
</dbReference>
<feature type="domain" description="Tyr recombinase" evidence="7">
    <location>
        <begin position="300"/>
        <end position="468"/>
    </location>
</feature>
<evidence type="ECO:0000313" key="10">
    <source>
        <dbReference type="Proteomes" id="UP000599109"/>
    </source>
</evidence>
<dbReference type="PROSITE" id="PS51898">
    <property type="entry name" value="TYR_RECOMBINASE"/>
    <property type="match status" value="1"/>
</dbReference>
<protein>
    <submittedName>
        <fullName evidence="9">Site-specific integrase</fullName>
    </submittedName>
</protein>
<evidence type="ECO:0000256" key="2">
    <source>
        <dbReference type="ARBA" id="ARBA00022908"/>
    </source>
</evidence>
<evidence type="ECO:0000256" key="6">
    <source>
        <dbReference type="SAM" id="MobiDB-lite"/>
    </source>
</evidence>
<dbReference type="GO" id="GO:0006310">
    <property type="term" value="P:DNA recombination"/>
    <property type="evidence" value="ECO:0007669"/>
    <property type="project" value="UniProtKB-KW"/>
</dbReference>
<dbReference type="GO" id="GO:0015074">
    <property type="term" value="P:DNA integration"/>
    <property type="evidence" value="ECO:0007669"/>
    <property type="project" value="UniProtKB-KW"/>
</dbReference>
<evidence type="ECO:0000256" key="4">
    <source>
        <dbReference type="ARBA" id="ARBA00023172"/>
    </source>
</evidence>
<evidence type="ECO:0000256" key="3">
    <source>
        <dbReference type="ARBA" id="ARBA00023125"/>
    </source>
</evidence>
<feature type="domain" description="Core-binding (CB)" evidence="8">
    <location>
        <begin position="201"/>
        <end position="276"/>
    </location>
</feature>
<keyword evidence="2" id="KW-0229">DNA integration</keyword>
<dbReference type="InterPro" id="IPR011010">
    <property type="entry name" value="DNA_brk_join_enz"/>
</dbReference>
<dbReference type="PANTHER" id="PTHR30349:SF41">
    <property type="entry name" value="INTEGRASE_RECOMBINASE PROTEIN MJ0367-RELATED"/>
    <property type="match status" value="1"/>
</dbReference>
<gene>
    <name evidence="9" type="ORF">JJ685_16590</name>
</gene>
<feature type="compositionally biased region" description="Low complexity" evidence="6">
    <location>
        <begin position="506"/>
        <end position="518"/>
    </location>
</feature>
<comment type="caution">
    <text evidence="9">The sequence shown here is derived from an EMBL/GenBank/DDBJ whole genome shotgun (WGS) entry which is preliminary data.</text>
</comment>
<reference evidence="9 10" key="1">
    <citation type="journal article" date="2017" name="Int. J. Syst. Evol. Microbiol.">
        <title>Ramlibacter monticola sp. nov., isolated from forest soil.</title>
        <authorList>
            <person name="Chaudhary D.K."/>
            <person name="Kim J."/>
        </authorList>
    </citation>
    <scope>NUCLEOTIDE SEQUENCE [LARGE SCALE GENOMIC DNA]</scope>
    <source>
        <strain evidence="9 10">KACC 19175</strain>
    </source>
</reference>
<accession>A0A936Z2N1</accession>
<sequence>MHTNQTIPANLDAVAPGNIEHSADALDVGKRADALDEGRVQVKSAKRKTGADVVAKKECADELAKKPAKKGRPRVTPYKEGDVWSYRVRRGGLDIYETGFENSDAAHEAINALITQLGTGKAPMYGGPKENSVGKSMQRYGLDHLPGLKGAPQAVRRMNRWLKALRLPLLAILPLGQADQAPKGVSVRKGRYWAVHLVPHTDVARIPKGLQDHRAALVSKSADSSRVRQVLAAKPMLKLSHDDLQRYIQVLEAEGLARATVVQEQALLRSLFNHARDCWNWNSMGKNPGSGLKLTGELVERERVLSLDEQQRFDEVLRECREQLHGPAFKLLLQTAMRASEPRNATWGDVDMQNCIITLRTDKGGKGRKVPLSPEALDALRELGPSEDPKEPIFRMTYESLKAAWRRVCERAGIVDLHIHDLRHTAATRMVLKTGNAVFARILTGHKNWEMVDRYINVTAHDVVKVMHAVDASPPAPATPVEHAEASADVKALMAQLSSLHAQLSQHLAAAPAPQPAAESIEPHAVRRSAANDPQAPQNQTRRS</sequence>
<dbReference type="EMBL" id="JAEQNE010000003">
    <property type="protein sequence ID" value="MBL0392756.1"/>
    <property type="molecule type" value="Genomic_DNA"/>
</dbReference>
<organism evidence="9 10">
    <name type="scientific">Ramlibacter monticola</name>
    <dbReference type="NCBI Taxonomy" id="1926872"/>
    <lineage>
        <taxon>Bacteria</taxon>
        <taxon>Pseudomonadati</taxon>
        <taxon>Pseudomonadota</taxon>
        <taxon>Betaproteobacteria</taxon>
        <taxon>Burkholderiales</taxon>
        <taxon>Comamonadaceae</taxon>
        <taxon>Ramlibacter</taxon>
    </lineage>
</organism>
<evidence type="ECO:0000259" key="7">
    <source>
        <dbReference type="PROSITE" id="PS51898"/>
    </source>
</evidence>
<keyword evidence="3 5" id="KW-0238">DNA-binding</keyword>
<dbReference type="InterPro" id="IPR013762">
    <property type="entry name" value="Integrase-like_cat_sf"/>
</dbReference>
<dbReference type="InterPro" id="IPR002104">
    <property type="entry name" value="Integrase_catalytic"/>
</dbReference>
<evidence type="ECO:0000256" key="5">
    <source>
        <dbReference type="PROSITE-ProRule" id="PRU01248"/>
    </source>
</evidence>
<dbReference type="GO" id="GO:0003677">
    <property type="term" value="F:DNA binding"/>
    <property type="evidence" value="ECO:0007669"/>
    <property type="project" value="UniProtKB-UniRule"/>
</dbReference>
<proteinExistence type="inferred from homology"/>